<name>A0A1H9QXM0_9RHOB</name>
<dbReference type="Gene3D" id="2.70.98.10">
    <property type="match status" value="1"/>
</dbReference>
<dbReference type="InterPro" id="IPR011013">
    <property type="entry name" value="Gal_mutarotase_sf_dom"/>
</dbReference>
<reference evidence="4 5" key="1">
    <citation type="submission" date="2016-10" db="EMBL/GenBank/DDBJ databases">
        <authorList>
            <person name="de Groot N.N."/>
        </authorList>
    </citation>
    <scope>NUCLEOTIDE SEQUENCE [LARGE SCALE GENOMIC DNA]</scope>
    <source>
        <strain evidence="4 5">DSM 23042</strain>
    </source>
</reference>
<evidence type="ECO:0000256" key="1">
    <source>
        <dbReference type="ARBA" id="ARBA00006206"/>
    </source>
</evidence>
<dbReference type="PANTHER" id="PTHR10091">
    <property type="entry name" value="ALDOSE-1-EPIMERASE"/>
    <property type="match status" value="1"/>
</dbReference>
<dbReference type="OrthoDB" id="9779408at2"/>
<evidence type="ECO:0000256" key="3">
    <source>
        <dbReference type="ARBA" id="ARBA00023277"/>
    </source>
</evidence>
<dbReference type="Proteomes" id="UP000198885">
    <property type="component" value="Unassembled WGS sequence"/>
</dbReference>
<protein>
    <submittedName>
        <fullName evidence="4">Aldose 1-epimerase</fullName>
    </submittedName>
</protein>
<dbReference type="InterPro" id="IPR047215">
    <property type="entry name" value="Galactose_mutarotase-like"/>
</dbReference>
<dbReference type="Pfam" id="PF01263">
    <property type="entry name" value="Aldose_epim"/>
    <property type="match status" value="1"/>
</dbReference>
<dbReference type="GO" id="GO:0033499">
    <property type="term" value="P:galactose catabolic process via UDP-galactose, Leloir pathway"/>
    <property type="evidence" value="ECO:0007669"/>
    <property type="project" value="TreeGrafter"/>
</dbReference>
<dbReference type="SUPFAM" id="SSF74650">
    <property type="entry name" value="Galactose mutarotase-like"/>
    <property type="match status" value="1"/>
</dbReference>
<dbReference type="CDD" id="cd09019">
    <property type="entry name" value="galactose_mutarotase_like"/>
    <property type="match status" value="1"/>
</dbReference>
<accession>A0A1H9QXM0</accession>
<comment type="similarity">
    <text evidence="1">Belongs to the aldose epimerase family.</text>
</comment>
<keyword evidence="3" id="KW-0119">Carbohydrate metabolism</keyword>
<dbReference type="STRING" id="641238.SAMN04490244_10229"/>
<evidence type="ECO:0000256" key="2">
    <source>
        <dbReference type="ARBA" id="ARBA00023235"/>
    </source>
</evidence>
<dbReference type="GO" id="GO:0004034">
    <property type="term" value="F:aldose 1-epimerase activity"/>
    <property type="evidence" value="ECO:0007669"/>
    <property type="project" value="TreeGrafter"/>
</dbReference>
<keyword evidence="5" id="KW-1185">Reference proteome</keyword>
<evidence type="ECO:0000313" key="4">
    <source>
        <dbReference type="EMBL" id="SER65180.1"/>
    </source>
</evidence>
<dbReference type="AlphaFoldDB" id="A0A1H9QXM0"/>
<organism evidence="4 5">
    <name type="scientific">Tranquillimonas rosea</name>
    <dbReference type="NCBI Taxonomy" id="641238"/>
    <lineage>
        <taxon>Bacteria</taxon>
        <taxon>Pseudomonadati</taxon>
        <taxon>Pseudomonadota</taxon>
        <taxon>Alphaproteobacteria</taxon>
        <taxon>Rhodobacterales</taxon>
        <taxon>Roseobacteraceae</taxon>
        <taxon>Tranquillimonas</taxon>
    </lineage>
</organism>
<sequence>MIPGTDLFGTQSDGRTVEVVRLSNDRISAAILTRGAILQDLRLAGLDRPLVLGSPDLAAYEGPMAFFGAVIAPVANRLRDATAPIDGERRSFDTDAPHNLHSGAAGAHAQLWEISDRSETAVTLTLDLPDGLSGFPGHRSLTAVYALDGAALRFAVTATTDRPTLMNVAHHAYWSLGPDLDWTGQRLEIAADRVLPVDDATVPTGEIRAVDGTGYDFRAGQVLDPETTVPLDHNFCLSDTRVASRPVMRLTATDGLSMTIETTEPGLQVFDGRPMDTSPHAGHHGKPYGPRAGMAIEPQMWPDAPNHEGFTDITLRPGETYRAESVFRFALPD</sequence>
<dbReference type="RefSeq" id="WP_092688340.1">
    <property type="nucleotide sequence ID" value="NZ_FOGU01000002.1"/>
</dbReference>
<proteinExistence type="inferred from homology"/>
<dbReference type="GO" id="GO:0030246">
    <property type="term" value="F:carbohydrate binding"/>
    <property type="evidence" value="ECO:0007669"/>
    <property type="project" value="InterPro"/>
</dbReference>
<dbReference type="EMBL" id="FOGU01000002">
    <property type="protein sequence ID" value="SER65180.1"/>
    <property type="molecule type" value="Genomic_DNA"/>
</dbReference>
<gene>
    <name evidence="4" type="ORF">SAMN04490244_10229</name>
</gene>
<dbReference type="PANTHER" id="PTHR10091:SF49">
    <property type="entry name" value="ALDOSE 1-EPIMERASE"/>
    <property type="match status" value="1"/>
</dbReference>
<keyword evidence="2" id="KW-0413">Isomerase</keyword>
<evidence type="ECO:0000313" key="5">
    <source>
        <dbReference type="Proteomes" id="UP000198885"/>
    </source>
</evidence>
<dbReference type="InterPro" id="IPR014718">
    <property type="entry name" value="GH-type_carb-bd"/>
</dbReference>
<dbReference type="GO" id="GO:0006006">
    <property type="term" value="P:glucose metabolic process"/>
    <property type="evidence" value="ECO:0007669"/>
    <property type="project" value="TreeGrafter"/>
</dbReference>
<dbReference type="InterPro" id="IPR008183">
    <property type="entry name" value="Aldose_1/G6P_1-epimerase"/>
</dbReference>